<dbReference type="Pfam" id="PF21783">
    <property type="entry name" value="YNCE"/>
    <property type="match status" value="1"/>
</dbReference>
<reference evidence="5" key="1">
    <citation type="submission" date="2017-08" db="EMBL/GenBank/DDBJ databases">
        <title>A dynamic microbial community with high functional redundancy inhabits the cold, oxic subseafloor aquifer.</title>
        <authorList>
            <person name="Tully B.J."/>
            <person name="Wheat C.G."/>
            <person name="Glazer B.T."/>
            <person name="Huber J.A."/>
        </authorList>
    </citation>
    <scope>NUCLEOTIDE SEQUENCE [LARGE SCALE GENOMIC DNA]</scope>
</reference>
<gene>
    <name evidence="4" type="ORF">COB20_04490</name>
</gene>
<evidence type="ECO:0000313" key="5">
    <source>
        <dbReference type="Proteomes" id="UP000218767"/>
    </source>
</evidence>
<feature type="signal peptide" evidence="2">
    <location>
        <begin position="1"/>
        <end position="27"/>
    </location>
</feature>
<keyword evidence="1 2" id="KW-0732">Signal</keyword>
<organism evidence="4 5">
    <name type="scientific">SAR86 cluster bacterium</name>
    <dbReference type="NCBI Taxonomy" id="2030880"/>
    <lineage>
        <taxon>Bacteria</taxon>
        <taxon>Pseudomonadati</taxon>
        <taxon>Pseudomonadota</taxon>
        <taxon>Gammaproteobacteria</taxon>
        <taxon>SAR86 cluster</taxon>
    </lineage>
</organism>
<comment type="caution">
    <text evidence="4">The sequence shown here is derived from an EMBL/GenBank/DDBJ whole genome shotgun (WGS) entry which is preliminary data.</text>
</comment>
<accession>A0A2A4XAP0</accession>
<feature type="chain" id="PRO_5012336580" description="YNCE-like beta-propeller domain-containing protein" evidence="2">
    <location>
        <begin position="28"/>
        <end position="468"/>
    </location>
</feature>
<evidence type="ECO:0000313" key="4">
    <source>
        <dbReference type="EMBL" id="PCI79546.1"/>
    </source>
</evidence>
<dbReference type="Gene3D" id="2.130.10.10">
    <property type="entry name" value="YVTN repeat-like/Quinoprotein amine dehydrogenase"/>
    <property type="match status" value="2"/>
</dbReference>
<evidence type="ECO:0000256" key="1">
    <source>
        <dbReference type="ARBA" id="ARBA00022729"/>
    </source>
</evidence>
<dbReference type="SUPFAM" id="SSF50974">
    <property type="entry name" value="Nitrous oxide reductase, N-terminal domain"/>
    <property type="match status" value="1"/>
</dbReference>
<evidence type="ECO:0000259" key="3">
    <source>
        <dbReference type="Pfam" id="PF21783"/>
    </source>
</evidence>
<feature type="domain" description="YNCE-like beta-propeller" evidence="3">
    <location>
        <begin position="156"/>
        <end position="302"/>
    </location>
</feature>
<dbReference type="AlphaFoldDB" id="A0A2A4XAP0"/>
<dbReference type="InterPro" id="IPR015943">
    <property type="entry name" value="WD40/YVTN_repeat-like_dom_sf"/>
</dbReference>
<dbReference type="Proteomes" id="UP000218767">
    <property type="component" value="Unassembled WGS sequence"/>
</dbReference>
<sequence length="468" mass="51599">MKPHIRLRTSVQLFTLFTLFCSGMLFAQDVQLDFDYFKNEVQPIFLSKREGNVRCIQCHTRSSGFRIQPLEEHQLFWTDEQSRMNFDSASTFILAGEDPLRSRFLTHPLSADAGGDPFHGGGKHFHSQFDPEWRIMADWVAGAKTRREPSSIAIRIIQTNAAGDDSTIIDPETNEVVGHISDIEIPHGVVGAPDGSQIYITNEVMHSLDIVDARTLRVKRRIPLSGRPNNLGVTSDGSKVYVAIMEMPGSVDIIDVASMKNVKTLPVNGAIHNVYVTPDSRYAVAGSIQTRTINVIDTSTDELVWELEMSSGIRPMTFDTNADGSTKNIFVQLSGFHGFAVVDFESRKEVARVEHPAVPGEEAHLDGLQGAPAHGLAVSPDGKTLWSTSKVYSHVYIHSLPDLKEIGRVFVGQHPEWITFTPDGKRVYIGAAGDSVTYAVDAIKMEAIAKIPVGQVPKRIATVRLAVD</sequence>
<proteinExistence type="predicted"/>
<name>A0A2A4XAP0_9GAMM</name>
<protein>
    <recommendedName>
        <fullName evidence="3">YNCE-like beta-propeller domain-containing protein</fullName>
    </recommendedName>
</protein>
<dbReference type="InterPro" id="IPR011045">
    <property type="entry name" value="N2O_reductase_N"/>
</dbReference>
<dbReference type="InterPro" id="IPR048433">
    <property type="entry name" value="YNCE-like_beta-prop"/>
</dbReference>
<dbReference type="PANTHER" id="PTHR47197">
    <property type="entry name" value="PROTEIN NIRF"/>
    <property type="match status" value="1"/>
</dbReference>
<evidence type="ECO:0000256" key="2">
    <source>
        <dbReference type="SAM" id="SignalP"/>
    </source>
</evidence>
<dbReference type="PANTHER" id="PTHR47197:SF3">
    <property type="entry name" value="DIHYDRO-HEME D1 DEHYDROGENASE"/>
    <property type="match status" value="1"/>
</dbReference>
<dbReference type="EMBL" id="NVUL01000016">
    <property type="protein sequence ID" value="PCI79546.1"/>
    <property type="molecule type" value="Genomic_DNA"/>
</dbReference>
<dbReference type="InterPro" id="IPR051200">
    <property type="entry name" value="Host-pathogen_enzymatic-act"/>
</dbReference>